<accession>A0A3B1BHW6</accession>
<protein>
    <submittedName>
        <fullName evidence="8">HtrA protease/chaperone protein / Serine protease (Protease DO)</fullName>
        <ecNumber evidence="8">3.4.21.-</ecNumber>
    </submittedName>
</protein>
<keyword evidence="3" id="KW-0732">Signal</keyword>
<dbReference type="SUPFAM" id="SSF50494">
    <property type="entry name" value="Trypsin-like serine proteases"/>
    <property type="match status" value="1"/>
</dbReference>
<dbReference type="InterPro" id="IPR036034">
    <property type="entry name" value="PDZ_sf"/>
</dbReference>
<dbReference type="InterPro" id="IPR009003">
    <property type="entry name" value="Peptidase_S1_PA"/>
</dbReference>
<organism evidence="8">
    <name type="scientific">hydrothermal vent metagenome</name>
    <dbReference type="NCBI Taxonomy" id="652676"/>
    <lineage>
        <taxon>unclassified sequences</taxon>
        <taxon>metagenomes</taxon>
        <taxon>ecological metagenomes</taxon>
    </lineage>
</organism>
<dbReference type="SUPFAM" id="SSF50156">
    <property type="entry name" value="PDZ domain-like"/>
    <property type="match status" value="2"/>
</dbReference>
<dbReference type="AlphaFoldDB" id="A0A3B1BHW6"/>
<reference evidence="8" key="1">
    <citation type="submission" date="2018-06" db="EMBL/GenBank/DDBJ databases">
        <authorList>
            <person name="Zhirakovskaya E."/>
        </authorList>
    </citation>
    <scope>NUCLEOTIDE SEQUENCE</scope>
</reference>
<dbReference type="PANTHER" id="PTHR22939">
    <property type="entry name" value="SERINE PROTEASE FAMILY S1C HTRA-RELATED"/>
    <property type="match status" value="1"/>
</dbReference>
<dbReference type="PROSITE" id="PS50106">
    <property type="entry name" value="PDZ"/>
    <property type="match status" value="2"/>
</dbReference>
<evidence type="ECO:0000313" key="8">
    <source>
        <dbReference type="EMBL" id="VAX11414.1"/>
    </source>
</evidence>
<name>A0A3B1BHW6_9ZZZZ</name>
<dbReference type="NCBIfam" id="TIGR02037">
    <property type="entry name" value="degP_htrA_DO"/>
    <property type="match status" value="1"/>
</dbReference>
<dbReference type="FunFam" id="2.40.10.10:FF:000001">
    <property type="entry name" value="Periplasmic serine protease DegS"/>
    <property type="match status" value="1"/>
</dbReference>
<proteinExistence type="inferred from homology"/>
<evidence type="ECO:0000256" key="4">
    <source>
        <dbReference type="ARBA" id="ARBA00022737"/>
    </source>
</evidence>
<evidence type="ECO:0000256" key="6">
    <source>
        <dbReference type="ARBA" id="ARBA00022825"/>
    </source>
</evidence>
<evidence type="ECO:0000256" key="2">
    <source>
        <dbReference type="ARBA" id="ARBA00022670"/>
    </source>
</evidence>
<dbReference type="Gene3D" id="2.30.42.10">
    <property type="match status" value="2"/>
</dbReference>
<dbReference type="EC" id="3.4.21.-" evidence="8"/>
<dbReference type="SMART" id="SM00228">
    <property type="entry name" value="PDZ"/>
    <property type="match status" value="2"/>
</dbReference>
<keyword evidence="4" id="KW-0677">Repeat</keyword>
<dbReference type="CDD" id="cd10839">
    <property type="entry name" value="cpPDZ1_DegP-like"/>
    <property type="match status" value="1"/>
</dbReference>
<gene>
    <name evidence="8" type="ORF">MNBD_GAMMA25-1614</name>
</gene>
<dbReference type="PANTHER" id="PTHR22939:SF129">
    <property type="entry name" value="SERINE PROTEASE HTRA2, MITOCHONDRIAL"/>
    <property type="match status" value="1"/>
</dbReference>
<dbReference type="Pfam" id="PF13365">
    <property type="entry name" value="Trypsin_2"/>
    <property type="match status" value="1"/>
</dbReference>
<feature type="domain" description="PDZ" evidence="7">
    <location>
        <begin position="397"/>
        <end position="431"/>
    </location>
</feature>
<dbReference type="GO" id="GO:0006508">
    <property type="term" value="P:proteolysis"/>
    <property type="evidence" value="ECO:0007669"/>
    <property type="project" value="UniProtKB-KW"/>
</dbReference>
<dbReference type="InterPro" id="IPR001940">
    <property type="entry name" value="Peptidase_S1C"/>
</dbReference>
<dbReference type="Pfam" id="PF13180">
    <property type="entry name" value="PDZ_2"/>
    <property type="match status" value="2"/>
</dbReference>
<dbReference type="InterPro" id="IPR011782">
    <property type="entry name" value="Pept_S1C_Do"/>
</dbReference>
<evidence type="ECO:0000256" key="5">
    <source>
        <dbReference type="ARBA" id="ARBA00022801"/>
    </source>
</evidence>
<sequence length="460" mass="49531">MTNSAIKHSAHIFLFIISLAFLSFSSQAALPQSDSQGQALPSLAPMLEKTTPAVVNIASTGRVKVQQNPLFNDPFFRRFFEMPNQPRERITRSLGSGVIIDAEKGYIITNNHVIARADEITVTLQNGDSHKATLLGTDPDTDIAVIQIETTGITAIPMADSDKVRVGDFSLAIGNPFGIGQTVTSGIVSAIGRSGLGIEGFEDFIQTDASINPGNSGGALVNLHGELIGINTAILSQSGGSVGIGFAIPVNMVRDIMQQLLTHGEVKRGRLGAQAQNLNPQLAKAFGIKLRRGAVITRVENDSAADRADLRPGDIILEINGRQVRSADTLRNSVGLLRVGEEVHMKVVRDGKTRMLHAKVEKPPHRALEGKDLHARLNGALLTDIEKDSRLYGRIQGVLLAEVQSGSPASRAGLRKGDVITSLNRKPLHSLQEFKQSSRKGHTLLLNIQRGNTALFLFLQ</sequence>
<dbReference type="Gene3D" id="2.40.10.120">
    <property type="match status" value="1"/>
</dbReference>
<evidence type="ECO:0000256" key="1">
    <source>
        <dbReference type="ARBA" id="ARBA00010541"/>
    </source>
</evidence>
<keyword evidence="5 8" id="KW-0378">Hydrolase</keyword>
<dbReference type="InterPro" id="IPR001478">
    <property type="entry name" value="PDZ"/>
</dbReference>
<comment type="similarity">
    <text evidence="1">Belongs to the peptidase S1C family.</text>
</comment>
<feature type="domain" description="PDZ" evidence="7">
    <location>
        <begin position="286"/>
        <end position="351"/>
    </location>
</feature>
<evidence type="ECO:0000259" key="7">
    <source>
        <dbReference type="PROSITE" id="PS50106"/>
    </source>
</evidence>
<keyword evidence="2 8" id="KW-0645">Protease</keyword>
<keyword evidence="6" id="KW-0720">Serine protease</keyword>
<dbReference type="EMBL" id="UOFY01000067">
    <property type="protein sequence ID" value="VAX11414.1"/>
    <property type="molecule type" value="Genomic_DNA"/>
</dbReference>
<evidence type="ECO:0000256" key="3">
    <source>
        <dbReference type="ARBA" id="ARBA00022729"/>
    </source>
</evidence>
<dbReference type="PRINTS" id="PR00834">
    <property type="entry name" value="PROTEASES2C"/>
</dbReference>
<dbReference type="GO" id="GO:0004252">
    <property type="term" value="F:serine-type endopeptidase activity"/>
    <property type="evidence" value="ECO:0007669"/>
    <property type="project" value="InterPro"/>
</dbReference>